<dbReference type="PANTHER" id="PTHR12126:SF11">
    <property type="entry name" value="NADH DEHYDROGENASE [UBIQUINONE] 1 ALPHA SUBCOMPLEX SUBUNIT 9, MITOCHONDRIAL"/>
    <property type="match status" value="1"/>
</dbReference>
<proteinExistence type="predicted"/>
<dbReference type="EMBL" id="JACHVU010000014">
    <property type="protein sequence ID" value="MBB2993150.1"/>
    <property type="molecule type" value="Genomic_DNA"/>
</dbReference>
<dbReference type="InterPro" id="IPR051207">
    <property type="entry name" value="ComplexI_NDUFA9_subunit"/>
</dbReference>
<dbReference type="Gene3D" id="3.40.50.720">
    <property type="entry name" value="NAD(P)-binding Rossmann-like Domain"/>
    <property type="match status" value="1"/>
</dbReference>
<evidence type="ECO:0000313" key="2">
    <source>
        <dbReference type="EMBL" id="MBB2993150.1"/>
    </source>
</evidence>
<dbReference type="InterPro" id="IPR036291">
    <property type="entry name" value="NAD(P)-bd_dom_sf"/>
</dbReference>
<dbReference type="RefSeq" id="WP_183472676.1">
    <property type="nucleotide sequence ID" value="NZ_JACHVU010000014.1"/>
</dbReference>
<reference evidence="2 3" key="1">
    <citation type="submission" date="2020-08" db="EMBL/GenBank/DDBJ databases">
        <title>The Agave Microbiome: Exploring the role of microbial communities in plant adaptations to desert environments.</title>
        <authorList>
            <person name="Partida-Martinez L.P."/>
        </authorList>
    </citation>
    <scope>NUCLEOTIDE SEQUENCE [LARGE SCALE GENOMIC DNA]</scope>
    <source>
        <strain evidence="2 3">AT2.18</strain>
    </source>
</reference>
<evidence type="ECO:0000259" key="1">
    <source>
        <dbReference type="Pfam" id="PF13460"/>
    </source>
</evidence>
<accession>A0A839QB26</accession>
<dbReference type="Pfam" id="PF13460">
    <property type="entry name" value="NAD_binding_10"/>
    <property type="match status" value="1"/>
</dbReference>
<protein>
    <submittedName>
        <fullName evidence="2">Uncharacterized protein YbjT (DUF2867 family)</fullName>
    </submittedName>
</protein>
<dbReference type="Proteomes" id="UP000550501">
    <property type="component" value="Unassembled WGS sequence"/>
</dbReference>
<dbReference type="PANTHER" id="PTHR12126">
    <property type="entry name" value="NADH-UBIQUINONE OXIDOREDUCTASE 39 KDA SUBUNIT-RELATED"/>
    <property type="match status" value="1"/>
</dbReference>
<organism evidence="2 3">
    <name type="scientific">Mycolicibacterium iranicum</name>
    <name type="common">Mycobacterium iranicum</name>
    <dbReference type="NCBI Taxonomy" id="912594"/>
    <lineage>
        <taxon>Bacteria</taxon>
        <taxon>Bacillati</taxon>
        <taxon>Actinomycetota</taxon>
        <taxon>Actinomycetes</taxon>
        <taxon>Mycobacteriales</taxon>
        <taxon>Mycobacteriaceae</taxon>
        <taxon>Mycolicibacterium</taxon>
    </lineage>
</organism>
<feature type="domain" description="NAD(P)-binding" evidence="1">
    <location>
        <begin position="10"/>
        <end position="117"/>
    </location>
</feature>
<dbReference type="InterPro" id="IPR016040">
    <property type="entry name" value="NAD(P)-bd_dom"/>
</dbReference>
<name>A0A839QB26_MYCIR</name>
<dbReference type="GO" id="GO:0044877">
    <property type="term" value="F:protein-containing complex binding"/>
    <property type="evidence" value="ECO:0007669"/>
    <property type="project" value="TreeGrafter"/>
</dbReference>
<dbReference type="AlphaFoldDB" id="A0A839QB26"/>
<keyword evidence="3" id="KW-1185">Reference proteome</keyword>
<sequence>MKPVRTLVTGATGYIGSRLVAALLDGGHQVVAASRNPGRLADFGWYHDVSTVALDAHDENSTQLAFTEAGPIDVVYYLVHGIGQPGFREADNRAAANVATAAKAAGVRRIVYLGGFVPDNDSLSEHLTSRAEVAAALTIDGGPDVVWLGAAIVIGAGSTSFEMLRYVADRFLVLPMPEWSANPIDPIAITDVVHYLVAAADPRVPAGAYDIRGPETTTYGDLLRSYARIAGIWRTPLAVYGIDTSLVSKVTGLVLPVPGGLAADLVESLDYPMIATSNDLGDLVADPPDGPVGIEDAIRRAVTSPPRRPVNELGDLHHLADTDPDWAGGDTLRLRQLASAVTPPVVRPVLGLLGFVPRPVAAAVRDGLDHVLGLLPKVIPA</sequence>
<dbReference type="SUPFAM" id="SSF51735">
    <property type="entry name" value="NAD(P)-binding Rossmann-fold domains"/>
    <property type="match status" value="1"/>
</dbReference>
<evidence type="ECO:0000313" key="3">
    <source>
        <dbReference type="Proteomes" id="UP000550501"/>
    </source>
</evidence>
<gene>
    <name evidence="2" type="ORF">FHR72_004657</name>
</gene>
<comment type="caution">
    <text evidence="2">The sequence shown here is derived from an EMBL/GenBank/DDBJ whole genome shotgun (WGS) entry which is preliminary data.</text>
</comment>